<comment type="caution">
    <text evidence="1">The sequence shown here is derived from an EMBL/GenBank/DDBJ whole genome shotgun (WGS) entry which is preliminary data.</text>
</comment>
<evidence type="ECO:0000313" key="1">
    <source>
        <dbReference type="EMBL" id="KAI8437702.1"/>
    </source>
</evidence>
<accession>A0ACC0KNI1</accession>
<dbReference type="Proteomes" id="UP001064048">
    <property type="component" value="Chromosome 20"/>
</dbReference>
<organism evidence="1 2">
    <name type="scientific">Choristoneura fumiferana</name>
    <name type="common">Spruce budworm moth</name>
    <name type="synonym">Archips fumiferana</name>
    <dbReference type="NCBI Taxonomy" id="7141"/>
    <lineage>
        <taxon>Eukaryota</taxon>
        <taxon>Metazoa</taxon>
        <taxon>Ecdysozoa</taxon>
        <taxon>Arthropoda</taxon>
        <taxon>Hexapoda</taxon>
        <taxon>Insecta</taxon>
        <taxon>Pterygota</taxon>
        <taxon>Neoptera</taxon>
        <taxon>Endopterygota</taxon>
        <taxon>Lepidoptera</taxon>
        <taxon>Glossata</taxon>
        <taxon>Ditrysia</taxon>
        <taxon>Tortricoidea</taxon>
        <taxon>Tortricidae</taxon>
        <taxon>Tortricinae</taxon>
        <taxon>Choristoneura</taxon>
    </lineage>
</organism>
<dbReference type="EMBL" id="CM046120">
    <property type="protein sequence ID" value="KAI8437702.1"/>
    <property type="molecule type" value="Genomic_DNA"/>
</dbReference>
<proteinExistence type="predicted"/>
<sequence>MTIIQFIILNVLSHIWFSSQHFIPPLHNCIVAEMCNHTWVPICGFDKTSTNIRSFPDECDMIEYNCDFKTDYVQTDHEKCRNINNDDVNKTSDIITTPSSSGRRSNVESVLNDPEYVTSTYPYRGDEEHDDESYLEDVSTTYSRSTNNIKTVLPPGNFAFSTTKSFIDANKTYIISNNTVTTMIFPSLTITDTELVESKTVASTDSLRHGPQCTCDQHTTTEMMTTVTESTTVSLVTECTRHKLTTAPTSKTISTIHTTTTEVVTTTDQIINETTTEHASFLSTTTAEPTMTSEVTTKTTTPINETGGDCTCYMNTTPVMTTSSITTEETTAPSTTTPTISITSPTPITTMTNADITTTSEMTTITSSAPVNETGGKCTCYLNTTPVIPNSSITTEETAALSTIIPTTLPTTTITIIETTTVSPDRKCTCNMQTNPVTTTLPTTDVSTTTTTAATTTVTTTTVPITTTTTSLISTSTEPTTTPAINIRECTCGQTPIETTTTSESTTITEPSTTRTELTTTVVQDSQRIRLTNIANRGRYWYVNISTKT</sequence>
<keyword evidence="2" id="KW-1185">Reference proteome</keyword>
<evidence type="ECO:0000313" key="2">
    <source>
        <dbReference type="Proteomes" id="UP001064048"/>
    </source>
</evidence>
<gene>
    <name evidence="1" type="ORF">MSG28_011937</name>
</gene>
<protein>
    <submittedName>
        <fullName evidence="1">Uncharacterized protein</fullName>
    </submittedName>
</protein>
<name>A0ACC0KNI1_CHOFU</name>
<reference evidence="1 2" key="1">
    <citation type="journal article" date="2022" name="Genome Biol. Evol.">
        <title>The Spruce Budworm Genome: Reconstructing the Evolutionary History of Antifreeze Proteins.</title>
        <authorList>
            <person name="Beliveau C."/>
            <person name="Gagne P."/>
            <person name="Picq S."/>
            <person name="Vernygora O."/>
            <person name="Keeling C.I."/>
            <person name="Pinkney K."/>
            <person name="Doucet D."/>
            <person name="Wen F."/>
            <person name="Johnston J.S."/>
            <person name="Maaroufi H."/>
            <person name="Boyle B."/>
            <person name="Laroche J."/>
            <person name="Dewar K."/>
            <person name="Juretic N."/>
            <person name="Blackburn G."/>
            <person name="Nisole A."/>
            <person name="Brunet B."/>
            <person name="Brandao M."/>
            <person name="Lumley L."/>
            <person name="Duan J."/>
            <person name="Quan G."/>
            <person name="Lucarotti C.J."/>
            <person name="Roe A.D."/>
            <person name="Sperling F.A.H."/>
            <person name="Levesque R.C."/>
            <person name="Cusson M."/>
        </authorList>
    </citation>
    <scope>NUCLEOTIDE SEQUENCE [LARGE SCALE GENOMIC DNA]</scope>
    <source>
        <strain evidence="1">Glfc:IPQL:Cfum</strain>
    </source>
</reference>